<dbReference type="EMBL" id="JAVFHQ010000037">
    <property type="protein sequence ID" value="KAK4542899.1"/>
    <property type="molecule type" value="Genomic_DNA"/>
</dbReference>
<organism evidence="2 3">
    <name type="scientific">Oleoguttula mirabilis</name>
    <dbReference type="NCBI Taxonomy" id="1507867"/>
    <lineage>
        <taxon>Eukaryota</taxon>
        <taxon>Fungi</taxon>
        <taxon>Dikarya</taxon>
        <taxon>Ascomycota</taxon>
        <taxon>Pezizomycotina</taxon>
        <taxon>Dothideomycetes</taxon>
        <taxon>Dothideomycetidae</taxon>
        <taxon>Mycosphaerellales</taxon>
        <taxon>Teratosphaeriaceae</taxon>
        <taxon>Oleoguttula</taxon>
    </lineage>
</organism>
<dbReference type="AlphaFoldDB" id="A0AAV9JCF4"/>
<feature type="region of interest" description="Disordered" evidence="1">
    <location>
        <begin position="1"/>
        <end position="121"/>
    </location>
</feature>
<evidence type="ECO:0008006" key="4">
    <source>
        <dbReference type="Google" id="ProtNLM"/>
    </source>
</evidence>
<evidence type="ECO:0000256" key="1">
    <source>
        <dbReference type="SAM" id="MobiDB-lite"/>
    </source>
</evidence>
<sequence>MGNPNQRQPKAAALVEKKAVPGVPKGTRKALRSSKQIAKRSAEGTTHHESESEDEDSTRQAEPVAIQPPVSDTDDTHMQEPAPAQSETPQGLGTTPPPPGELVMGGTEEPAAEPAAPDLKEAWVAAGRPPCTECTAVGLRGRHAGPCDPAVRAAGLATVAARAAKQPSKQQPKANAETVKPKDNSEASNEPKAKPEATKKRRPCGQCGRWSHTTVECKAHHCDRCDGWHEGRCNVSRPGDYFDGSIPTVSNNDRVNNLVNAMTGTNDPAVQAVLVRNLKGRLDNTGSTLPPRGHPSRRRSRSKSPQRGDRHESERRRDARR</sequence>
<feature type="compositionally biased region" description="Low complexity" evidence="1">
    <location>
        <begin position="108"/>
        <end position="117"/>
    </location>
</feature>
<gene>
    <name evidence="2" type="ORF">LTR36_006088</name>
</gene>
<keyword evidence="3" id="KW-1185">Reference proteome</keyword>
<feature type="compositionally biased region" description="Basic residues" evidence="1">
    <location>
        <begin position="294"/>
        <end position="304"/>
    </location>
</feature>
<feature type="compositionally biased region" description="Basic and acidic residues" evidence="1">
    <location>
        <begin position="179"/>
        <end position="198"/>
    </location>
</feature>
<feature type="region of interest" description="Disordered" evidence="1">
    <location>
        <begin position="161"/>
        <end position="205"/>
    </location>
</feature>
<name>A0AAV9JCF4_9PEZI</name>
<evidence type="ECO:0000313" key="3">
    <source>
        <dbReference type="Proteomes" id="UP001324427"/>
    </source>
</evidence>
<evidence type="ECO:0000313" key="2">
    <source>
        <dbReference type="EMBL" id="KAK4542899.1"/>
    </source>
</evidence>
<feature type="compositionally biased region" description="Basic and acidic residues" evidence="1">
    <location>
        <begin position="306"/>
        <end position="321"/>
    </location>
</feature>
<protein>
    <recommendedName>
        <fullName evidence="4">Gag-like protein</fullName>
    </recommendedName>
</protein>
<reference evidence="2 3" key="1">
    <citation type="submission" date="2021-11" db="EMBL/GenBank/DDBJ databases">
        <title>Black yeast isolated from Biological Soil Crust.</title>
        <authorList>
            <person name="Kurbessoian T."/>
        </authorList>
    </citation>
    <scope>NUCLEOTIDE SEQUENCE [LARGE SCALE GENOMIC DNA]</scope>
    <source>
        <strain evidence="2 3">CCFEE 5522</strain>
    </source>
</reference>
<feature type="region of interest" description="Disordered" evidence="1">
    <location>
        <begin position="281"/>
        <end position="321"/>
    </location>
</feature>
<proteinExistence type="predicted"/>
<accession>A0AAV9JCF4</accession>
<dbReference type="Proteomes" id="UP001324427">
    <property type="component" value="Unassembled WGS sequence"/>
</dbReference>
<feature type="compositionally biased region" description="Basic and acidic residues" evidence="1">
    <location>
        <begin position="40"/>
        <end position="50"/>
    </location>
</feature>
<comment type="caution">
    <text evidence="2">The sequence shown here is derived from an EMBL/GenBank/DDBJ whole genome shotgun (WGS) entry which is preliminary data.</text>
</comment>